<evidence type="ECO:0000313" key="5">
    <source>
        <dbReference type="EMBL" id="QEH36751.1"/>
    </source>
</evidence>
<accession>A0A5B9VYR0</accession>
<dbReference type="EMBL" id="CP042997">
    <property type="protein sequence ID" value="QEH32919.1"/>
    <property type="molecule type" value="Genomic_DNA"/>
</dbReference>
<evidence type="ECO:0000256" key="1">
    <source>
        <dbReference type="SAM" id="MobiDB-lite"/>
    </source>
</evidence>
<dbReference type="InterPro" id="IPR002560">
    <property type="entry name" value="Transposase_DDE"/>
</dbReference>
<feature type="domain" description="Transposase IS204/IS1001/IS1096/IS1165 DDE" evidence="2">
    <location>
        <begin position="147"/>
        <end position="398"/>
    </location>
</feature>
<dbReference type="KEGG" id="agv:OJF2_15780"/>
<dbReference type="AlphaFoldDB" id="A0A5B9VYR0"/>
<dbReference type="KEGG" id="agv:OJF2_53360"/>
<reference evidence="4 6" key="1">
    <citation type="submission" date="2019-08" db="EMBL/GenBank/DDBJ databases">
        <title>Deep-cultivation of Planctomycetes and their phenomic and genomic characterization uncovers novel biology.</title>
        <authorList>
            <person name="Wiegand S."/>
            <person name="Jogler M."/>
            <person name="Boedeker C."/>
            <person name="Pinto D."/>
            <person name="Vollmers J."/>
            <person name="Rivas-Marin E."/>
            <person name="Kohn T."/>
            <person name="Peeters S.H."/>
            <person name="Heuer A."/>
            <person name="Rast P."/>
            <person name="Oberbeckmann S."/>
            <person name="Bunk B."/>
            <person name="Jeske O."/>
            <person name="Meyerdierks A."/>
            <person name="Storesund J.E."/>
            <person name="Kallscheuer N."/>
            <person name="Luecker S."/>
            <person name="Lage O.M."/>
            <person name="Pohl T."/>
            <person name="Merkel B.J."/>
            <person name="Hornburger P."/>
            <person name="Mueller R.-W."/>
            <person name="Bruemmer F."/>
            <person name="Labrenz M."/>
            <person name="Spormann A.M."/>
            <person name="Op den Camp H."/>
            <person name="Overmann J."/>
            <person name="Amann R."/>
            <person name="Jetten M.S.M."/>
            <person name="Mascher T."/>
            <person name="Medema M.H."/>
            <person name="Devos D.P."/>
            <person name="Kaster A.-K."/>
            <person name="Ovreas L."/>
            <person name="Rohde M."/>
            <person name="Galperin M.Y."/>
            <person name="Jogler C."/>
        </authorList>
    </citation>
    <scope>NUCLEOTIDE SEQUENCE [LARGE SCALE GENOMIC DNA]</scope>
    <source>
        <strain evidence="4 6">OJF2</strain>
    </source>
</reference>
<protein>
    <submittedName>
        <fullName evidence="4">MULE transposase domain protein</fullName>
    </submittedName>
</protein>
<dbReference type="EMBL" id="CP042997">
    <property type="protein sequence ID" value="QEH36751.1"/>
    <property type="molecule type" value="Genomic_DNA"/>
</dbReference>
<dbReference type="RefSeq" id="WP_168221648.1">
    <property type="nucleotide sequence ID" value="NZ_CP042997.1"/>
</dbReference>
<evidence type="ECO:0000313" key="3">
    <source>
        <dbReference type="EMBL" id="QEH32919.1"/>
    </source>
</evidence>
<name>A0A5B9VYR0_9BACT</name>
<dbReference type="EMBL" id="CP042997">
    <property type="protein sequence ID" value="QEH33081.1"/>
    <property type="molecule type" value="Genomic_DNA"/>
</dbReference>
<sequence>MGTEAPTPIVIPVRCAPKKAPCPRCGKRGRRKRTITRRVRTVTYKAVAYLEVTYGEYAARCECSTTFRNTHEGVIPRAAYDNKVRDLVLDRILKDGMSVERTLRSLRRDFLLDPSSGFVYDVLRDRAAQLDMATHRREVLDRFSGALCVDELHLGRFTLLLATDPLNDLPVAFALVAANDQSHMRRFLGNLKTWGLAPEVVVTDGSNLYPAVLAELWPDAAHQLCVFHVIKDINELILDAVRRMRTAMGRRGKAGRKKKRGRKGAKAKAAAKRRGLTVKEKAHFVFKHRHLIVKRRENLTEAERGDLKRALEYPPALATLRRFADRIYWVFDTPKDRHQAACRRSALVRDPAFLAVPELVKAMEQLDEGKFAKLMAYLNDPESRRVRTNNHVERTNRVFRFLEKVRYKWRRRRTLVRFVALTLDGIWREWTRAETRGREVPDEAGCGESQTQTTQQSSQSA</sequence>
<feature type="region of interest" description="Disordered" evidence="1">
    <location>
        <begin position="437"/>
        <end position="461"/>
    </location>
</feature>
<evidence type="ECO:0000259" key="2">
    <source>
        <dbReference type="Pfam" id="PF01610"/>
    </source>
</evidence>
<keyword evidence="6" id="KW-1185">Reference proteome</keyword>
<evidence type="ECO:0000313" key="4">
    <source>
        <dbReference type="EMBL" id="QEH33081.1"/>
    </source>
</evidence>
<feature type="compositionally biased region" description="Low complexity" evidence="1">
    <location>
        <begin position="449"/>
        <end position="461"/>
    </location>
</feature>
<organism evidence="4 6">
    <name type="scientific">Aquisphaera giovannonii</name>
    <dbReference type="NCBI Taxonomy" id="406548"/>
    <lineage>
        <taxon>Bacteria</taxon>
        <taxon>Pseudomonadati</taxon>
        <taxon>Planctomycetota</taxon>
        <taxon>Planctomycetia</taxon>
        <taxon>Isosphaerales</taxon>
        <taxon>Isosphaeraceae</taxon>
        <taxon>Aquisphaera</taxon>
    </lineage>
</organism>
<dbReference type="KEGG" id="agv:OJF2_14040"/>
<proteinExistence type="predicted"/>
<dbReference type="Pfam" id="PF01610">
    <property type="entry name" value="DDE_Tnp_ISL3"/>
    <property type="match status" value="1"/>
</dbReference>
<dbReference type="Proteomes" id="UP000324233">
    <property type="component" value="Chromosome"/>
</dbReference>
<evidence type="ECO:0000313" key="6">
    <source>
        <dbReference type="Proteomes" id="UP000324233"/>
    </source>
</evidence>
<feature type="region of interest" description="Disordered" evidence="1">
    <location>
        <begin position="248"/>
        <end position="272"/>
    </location>
</feature>
<gene>
    <name evidence="3" type="ORF">OJF2_14040</name>
    <name evidence="4" type="ORF">OJF2_15780</name>
    <name evidence="5" type="ORF">OJF2_53360</name>
</gene>